<keyword evidence="4 10" id="KW-0812">Transmembrane</keyword>
<dbReference type="InterPro" id="IPR018448">
    <property type="entry name" value="TatB"/>
</dbReference>
<evidence type="ECO:0000256" key="10">
    <source>
        <dbReference type="SAM" id="Phobius"/>
    </source>
</evidence>
<proteinExistence type="predicted"/>
<protein>
    <recommendedName>
        <fullName evidence="12">Sec-independent protein translocase protein TatB</fullName>
    </recommendedName>
</protein>
<feature type="region of interest" description="Disordered" evidence="9">
    <location>
        <begin position="57"/>
        <end position="125"/>
    </location>
</feature>
<feature type="compositionally biased region" description="Basic and acidic residues" evidence="9">
    <location>
        <begin position="78"/>
        <end position="101"/>
    </location>
</feature>
<keyword evidence="2" id="KW-0813">Transport</keyword>
<organism evidence="11">
    <name type="scientific">marine metagenome</name>
    <dbReference type="NCBI Taxonomy" id="408172"/>
    <lineage>
        <taxon>unclassified sequences</taxon>
        <taxon>metagenomes</taxon>
        <taxon>ecological metagenomes</taxon>
    </lineage>
</organism>
<keyword evidence="5" id="KW-0653">Protein transport</keyword>
<keyword evidence="8 10" id="KW-0472">Membrane</keyword>
<keyword evidence="6 10" id="KW-1133">Transmembrane helix</keyword>
<dbReference type="PRINTS" id="PR01506">
    <property type="entry name" value="TATBPROTEIN"/>
</dbReference>
<evidence type="ECO:0000256" key="4">
    <source>
        <dbReference type="ARBA" id="ARBA00022692"/>
    </source>
</evidence>
<dbReference type="PANTHER" id="PTHR33162:SF1">
    <property type="entry name" value="SEC-INDEPENDENT PROTEIN TRANSLOCASE PROTEIN TATA, CHLOROPLASTIC"/>
    <property type="match status" value="1"/>
</dbReference>
<evidence type="ECO:0000256" key="3">
    <source>
        <dbReference type="ARBA" id="ARBA00022475"/>
    </source>
</evidence>
<evidence type="ECO:0000256" key="2">
    <source>
        <dbReference type="ARBA" id="ARBA00022448"/>
    </source>
</evidence>
<reference evidence="11" key="1">
    <citation type="submission" date="2018-05" db="EMBL/GenBank/DDBJ databases">
        <authorList>
            <person name="Lanie J.A."/>
            <person name="Ng W.-L."/>
            <person name="Kazmierczak K.M."/>
            <person name="Andrzejewski T.M."/>
            <person name="Davidsen T.M."/>
            <person name="Wayne K.J."/>
            <person name="Tettelin H."/>
            <person name="Glass J.I."/>
            <person name="Rusch D."/>
            <person name="Podicherti R."/>
            <person name="Tsui H.-C.T."/>
            <person name="Winkler M.E."/>
        </authorList>
    </citation>
    <scope>NUCLEOTIDE SEQUENCE</scope>
</reference>
<dbReference type="Gene3D" id="1.20.5.3310">
    <property type="match status" value="1"/>
</dbReference>
<name>A0A382CLZ7_9ZZZZ</name>
<dbReference type="PANTHER" id="PTHR33162">
    <property type="entry name" value="SEC-INDEPENDENT PROTEIN TRANSLOCASE PROTEIN TATA, CHLOROPLASTIC"/>
    <property type="match status" value="1"/>
</dbReference>
<dbReference type="Pfam" id="PF02416">
    <property type="entry name" value="TatA_B_E"/>
    <property type="match status" value="1"/>
</dbReference>
<dbReference type="NCBIfam" id="TIGR01410">
    <property type="entry name" value="tatB"/>
    <property type="match status" value="1"/>
</dbReference>
<keyword evidence="7" id="KW-0811">Translocation</keyword>
<dbReference type="EMBL" id="UINC01035164">
    <property type="protein sequence ID" value="SVB27140.1"/>
    <property type="molecule type" value="Genomic_DNA"/>
</dbReference>
<keyword evidence="3" id="KW-1003">Cell membrane</keyword>
<dbReference type="InterPro" id="IPR003369">
    <property type="entry name" value="TatA/B/E"/>
</dbReference>
<evidence type="ECO:0000256" key="1">
    <source>
        <dbReference type="ARBA" id="ARBA00004167"/>
    </source>
</evidence>
<evidence type="ECO:0000256" key="5">
    <source>
        <dbReference type="ARBA" id="ARBA00022927"/>
    </source>
</evidence>
<sequence>MFDIGFWELALVFGVGLIILGPQRLPRVAAQLARWVNKARRTAMHLRRQLERELELEELINPQSYSRPTPPAGPQRGADGKFPDEQTSKGQSFEEKSKDEQPTDDAGEITEKNMHQDDSEDASSS</sequence>
<evidence type="ECO:0000256" key="7">
    <source>
        <dbReference type="ARBA" id="ARBA00023010"/>
    </source>
</evidence>
<evidence type="ECO:0008006" key="12">
    <source>
        <dbReference type="Google" id="ProtNLM"/>
    </source>
</evidence>
<evidence type="ECO:0000313" key="11">
    <source>
        <dbReference type="EMBL" id="SVB27140.1"/>
    </source>
</evidence>
<evidence type="ECO:0000256" key="6">
    <source>
        <dbReference type="ARBA" id="ARBA00022989"/>
    </source>
</evidence>
<feature type="transmembrane region" description="Helical" evidence="10">
    <location>
        <begin position="6"/>
        <end position="25"/>
    </location>
</feature>
<comment type="subcellular location">
    <subcellularLocation>
        <location evidence="1">Membrane</location>
        <topology evidence="1">Single-pass membrane protein</topology>
    </subcellularLocation>
</comment>
<dbReference type="GO" id="GO:0016020">
    <property type="term" value="C:membrane"/>
    <property type="evidence" value="ECO:0007669"/>
    <property type="project" value="UniProtKB-SubCell"/>
</dbReference>
<gene>
    <name evidence="11" type="ORF">METZ01_LOCUS179994</name>
</gene>
<evidence type="ECO:0000256" key="8">
    <source>
        <dbReference type="ARBA" id="ARBA00023136"/>
    </source>
</evidence>
<dbReference type="AlphaFoldDB" id="A0A382CLZ7"/>
<dbReference type="GO" id="GO:0043953">
    <property type="term" value="P:protein transport by the Tat complex"/>
    <property type="evidence" value="ECO:0007669"/>
    <property type="project" value="InterPro"/>
</dbReference>
<evidence type="ECO:0000256" key="9">
    <source>
        <dbReference type="SAM" id="MobiDB-lite"/>
    </source>
</evidence>
<dbReference type="GO" id="GO:0008320">
    <property type="term" value="F:protein transmembrane transporter activity"/>
    <property type="evidence" value="ECO:0007669"/>
    <property type="project" value="InterPro"/>
</dbReference>
<accession>A0A382CLZ7</accession>